<sequence length="586" mass="66815">MKHICCQIFFCSLILLCSVPAMSHEGESGHRQFVFFKDTQYPLRVHFIQGDKPGPTIMIQGGIQGDEDAGFIAGQILSRTKVHAGNLIVVPRADVPSINMHQRQCNVDLNRRFDRDYDRYFEDRLARVIKFLIGKCDGFIHLHEGSGFYHPTPIDRLRGPHRFGQSVIIDTAVFKDQLYLADMAHKVLERVNRNLVPSKWAFRLFNTQTFSPRTSYPEQQKSLSFYAVKQLHIPAVAVEVSKNILDLDWKVRRQIEVVKAFLDEFGVSCTIPDIGPDEIATWHDPLHNVRINGQPVGNGHITLHAYTPLSVSLFGSEKYDGSREYAVYTSRRRDYNILGMEFLPLDPFQYLLFAVDGKIVRKIPIQWKGTWSKNQAAVHPIFIYSLNNNIHCRPSGTIVDVFEGDQLIMEGIWNGRKNEILNVKGFVSEKHGNSGQDVENPVLIRKSNFLGKYLREEADGCWLFRVVRETPGSPRNVLHFRVHPCVVKAIELVNAVSEKTVISLADTSIVMPPGSYRISDIWTPRDVSDAMILVDDWPVSFNEFMTWQPGESHVLRMYTARDFKHLHDIRIHVADTLAAEATAVLP</sequence>
<dbReference type="EMBL" id="BDFE01000015">
    <property type="protein sequence ID" value="GAU08545.1"/>
    <property type="molecule type" value="Genomic_DNA"/>
</dbReference>
<dbReference type="Proteomes" id="UP000095200">
    <property type="component" value="Unassembled WGS sequence"/>
</dbReference>
<keyword evidence="1" id="KW-0732">Signal</keyword>
<feature type="signal peptide" evidence="1">
    <location>
        <begin position="1"/>
        <end position="23"/>
    </location>
</feature>
<organism evidence="3 4">
    <name type="scientific">Desulfoplanes formicivorans</name>
    <dbReference type="NCBI Taxonomy" id="1592317"/>
    <lineage>
        <taxon>Bacteria</taxon>
        <taxon>Pseudomonadati</taxon>
        <taxon>Thermodesulfobacteriota</taxon>
        <taxon>Desulfovibrionia</taxon>
        <taxon>Desulfovibrionales</taxon>
        <taxon>Desulfoplanaceae</taxon>
        <taxon>Desulfoplanes</taxon>
    </lineage>
</organism>
<dbReference type="InterPro" id="IPR031489">
    <property type="entry name" value="Peptidase_M99"/>
</dbReference>
<evidence type="ECO:0000313" key="4">
    <source>
        <dbReference type="Proteomes" id="UP000095200"/>
    </source>
</evidence>
<evidence type="ECO:0000256" key="1">
    <source>
        <dbReference type="SAM" id="SignalP"/>
    </source>
</evidence>
<evidence type="ECO:0000259" key="2">
    <source>
        <dbReference type="Pfam" id="PF17033"/>
    </source>
</evidence>
<dbReference type="STRING" id="1592317.DPF_1257"/>
<name>A0A194AH53_9BACT</name>
<keyword evidence="4" id="KW-1185">Reference proteome</keyword>
<feature type="chain" id="PRO_5008262391" evidence="1">
    <location>
        <begin position="24"/>
        <end position="586"/>
    </location>
</feature>
<comment type="caution">
    <text evidence="3">The sequence shown here is derived from an EMBL/GenBank/DDBJ whole genome shotgun (WGS) entry which is preliminary data.</text>
</comment>
<dbReference type="SUPFAM" id="SSF53187">
    <property type="entry name" value="Zn-dependent exopeptidases"/>
    <property type="match status" value="1"/>
</dbReference>
<feature type="domain" description="D,L-carboxypeptidase peptidase" evidence="2">
    <location>
        <begin position="54"/>
        <end position="267"/>
    </location>
</feature>
<proteinExistence type="predicted"/>
<reference evidence="4" key="1">
    <citation type="submission" date="2016-06" db="EMBL/GenBank/DDBJ databases">
        <title>Draft genome sequence of Desulfoplanes formicivorans strain Pf12B.</title>
        <authorList>
            <person name="Watanabe M."/>
            <person name="Kojima H."/>
            <person name="Fukui M."/>
        </authorList>
    </citation>
    <scope>NUCLEOTIDE SEQUENCE [LARGE SCALE GENOMIC DNA]</scope>
    <source>
        <strain evidence="4">Pf12B</strain>
    </source>
</reference>
<dbReference type="AlphaFoldDB" id="A0A194AH53"/>
<dbReference type="Gene3D" id="3.40.630.10">
    <property type="entry name" value="Zn peptidases"/>
    <property type="match status" value="1"/>
</dbReference>
<accession>A0A194AH53</accession>
<protein>
    <submittedName>
        <fullName evidence="3">Succinylglutamate desuccinylase/aspartoacylase</fullName>
    </submittedName>
</protein>
<evidence type="ECO:0000313" key="3">
    <source>
        <dbReference type="EMBL" id="GAU08545.1"/>
    </source>
</evidence>
<dbReference type="Pfam" id="PF17033">
    <property type="entry name" value="Peptidase_M99"/>
    <property type="match status" value="1"/>
</dbReference>
<gene>
    <name evidence="3" type="ORF">DPF_1257</name>
</gene>